<dbReference type="HOGENOM" id="CLU_003623_2_1_1"/>
<dbReference type="InterPro" id="IPR014352">
    <property type="entry name" value="FERM/acyl-CoA-bd_prot_sf"/>
</dbReference>
<dbReference type="Pfam" id="PF09379">
    <property type="entry name" value="FERM_N"/>
    <property type="match status" value="1"/>
</dbReference>
<dbReference type="STRING" id="45351.A7SBA4"/>
<keyword evidence="2" id="KW-0963">Cytoplasm</keyword>
<reference evidence="7 8" key="1">
    <citation type="journal article" date="2007" name="Science">
        <title>Sea anemone genome reveals ancestral eumetazoan gene repertoire and genomic organization.</title>
        <authorList>
            <person name="Putnam N.H."/>
            <person name="Srivastava M."/>
            <person name="Hellsten U."/>
            <person name="Dirks B."/>
            <person name="Chapman J."/>
            <person name="Salamov A."/>
            <person name="Terry A."/>
            <person name="Shapiro H."/>
            <person name="Lindquist E."/>
            <person name="Kapitonov V.V."/>
            <person name="Jurka J."/>
            <person name="Genikhovich G."/>
            <person name="Grigoriev I.V."/>
            <person name="Lucas S.M."/>
            <person name="Steele R.E."/>
            <person name="Finnerty J.R."/>
            <person name="Technau U."/>
            <person name="Martindale M.Q."/>
            <person name="Rokhsar D.S."/>
        </authorList>
    </citation>
    <scope>NUCLEOTIDE SEQUENCE [LARGE SCALE GENOMIC DNA]</scope>
    <source>
        <strain evidence="8">CH2 X CH6</strain>
    </source>
</reference>
<comment type="subcellular location">
    <subcellularLocation>
        <location evidence="1">Cytoplasm</location>
    </subcellularLocation>
</comment>
<dbReference type="CDD" id="cd13191">
    <property type="entry name" value="FERM_C_FRMD4A_FRMD4B"/>
    <property type="match status" value="1"/>
</dbReference>
<evidence type="ECO:0000313" key="8">
    <source>
        <dbReference type="Proteomes" id="UP000001593"/>
    </source>
</evidence>
<dbReference type="InterPro" id="IPR021774">
    <property type="entry name" value="CUPID"/>
</dbReference>
<dbReference type="PhylomeDB" id="A7SBA4"/>
<dbReference type="InterPro" id="IPR000299">
    <property type="entry name" value="FERM_domain"/>
</dbReference>
<dbReference type="PROSITE" id="PS00660">
    <property type="entry name" value="FERM_1"/>
    <property type="match status" value="1"/>
</dbReference>
<evidence type="ECO:0000256" key="2">
    <source>
        <dbReference type="ARBA" id="ARBA00022490"/>
    </source>
</evidence>
<dbReference type="InterPro" id="IPR035963">
    <property type="entry name" value="FERM_2"/>
</dbReference>
<dbReference type="GO" id="GO:0005737">
    <property type="term" value="C:cytoplasm"/>
    <property type="evidence" value="ECO:0007669"/>
    <property type="project" value="UniProtKB-SubCell"/>
</dbReference>
<dbReference type="Pfam" id="PF00373">
    <property type="entry name" value="FERM_M"/>
    <property type="match status" value="1"/>
</dbReference>
<evidence type="ECO:0000259" key="6">
    <source>
        <dbReference type="PROSITE" id="PS50057"/>
    </source>
</evidence>
<dbReference type="GO" id="GO:0090162">
    <property type="term" value="P:establishment of epithelial cell polarity"/>
    <property type="evidence" value="ECO:0007669"/>
    <property type="project" value="InterPro"/>
</dbReference>
<dbReference type="InterPro" id="IPR041785">
    <property type="entry name" value="FRMD4A/B_FERM_C"/>
</dbReference>
<accession>A7SBA4</accession>
<dbReference type="Pfam" id="PF11819">
    <property type="entry name" value="CUPID"/>
    <property type="match status" value="1"/>
</dbReference>
<dbReference type="EMBL" id="DS469615">
    <property type="protein sequence ID" value="EDO38965.1"/>
    <property type="molecule type" value="Genomic_DNA"/>
</dbReference>
<dbReference type="PRINTS" id="PR00661">
    <property type="entry name" value="ERMFAMILY"/>
</dbReference>
<organism evidence="7 8">
    <name type="scientific">Nematostella vectensis</name>
    <name type="common">Starlet sea anemone</name>
    <dbReference type="NCBI Taxonomy" id="45351"/>
    <lineage>
        <taxon>Eukaryota</taxon>
        <taxon>Metazoa</taxon>
        <taxon>Cnidaria</taxon>
        <taxon>Anthozoa</taxon>
        <taxon>Hexacorallia</taxon>
        <taxon>Actiniaria</taxon>
        <taxon>Edwardsiidae</taxon>
        <taxon>Nematostella</taxon>
    </lineage>
</organism>
<feature type="domain" description="FERM" evidence="6">
    <location>
        <begin position="1"/>
        <end position="304"/>
    </location>
</feature>
<dbReference type="Pfam" id="PF09380">
    <property type="entry name" value="FERM_C"/>
    <property type="match status" value="1"/>
</dbReference>
<gene>
    <name evidence="7" type="ORF">NEMVEDRAFT_v1g21219</name>
</gene>
<feature type="region of interest" description="Disordered" evidence="5">
    <location>
        <begin position="349"/>
        <end position="368"/>
    </location>
</feature>
<dbReference type="InterPro" id="IPR019749">
    <property type="entry name" value="Band_41_domain"/>
</dbReference>
<dbReference type="SMART" id="SM00295">
    <property type="entry name" value="B41"/>
    <property type="match status" value="1"/>
</dbReference>
<dbReference type="CDD" id="cd17103">
    <property type="entry name" value="FERM_F1_FRMD4"/>
    <property type="match status" value="1"/>
</dbReference>
<feature type="coiled-coil region" evidence="4">
    <location>
        <begin position="372"/>
        <end position="399"/>
    </location>
</feature>
<dbReference type="InterPro" id="IPR019748">
    <property type="entry name" value="FERM_central"/>
</dbReference>
<keyword evidence="8" id="KW-1185">Reference proteome</keyword>
<dbReference type="PANTHER" id="PTHR46079:SF2">
    <property type="entry name" value="FERM DOMAIN-CONTAINING PROTEIN"/>
    <property type="match status" value="1"/>
</dbReference>
<evidence type="ECO:0000313" key="7">
    <source>
        <dbReference type="EMBL" id="EDO38965.1"/>
    </source>
</evidence>
<dbReference type="FunFam" id="3.10.20.90:FF:000019">
    <property type="entry name" value="FERM domain containing 4A"/>
    <property type="match status" value="1"/>
</dbReference>
<dbReference type="Gene3D" id="1.20.80.10">
    <property type="match status" value="1"/>
</dbReference>
<dbReference type="GO" id="GO:0008092">
    <property type="term" value="F:cytoskeletal protein binding"/>
    <property type="evidence" value="ECO:0007669"/>
    <property type="project" value="InterPro"/>
</dbReference>
<dbReference type="InterPro" id="IPR011993">
    <property type="entry name" value="PH-like_dom_sf"/>
</dbReference>
<dbReference type="Proteomes" id="UP000001593">
    <property type="component" value="Unassembled WGS sequence"/>
</dbReference>
<feature type="compositionally biased region" description="Basic and acidic residues" evidence="5">
    <location>
        <begin position="356"/>
        <end position="368"/>
    </location>
</feature>
<dbReference type="Gene3D" id="3.10.20.90">
    <property type="entry name" value="Phosphatidylinositol 3-kinase Catalytic Subunit, Chain A, domain 1"/>
    <property type="match status" value="1"/>
</dbReference>
<dbReference type="AlphaFoldDB" id="A7SBA4"/>
<keyword evidence="3 4" id="KW-0175">Coiled coil</keyword>
<dbReference type="InParanoid" id="A7SBA4"/>
<dbReference type="PRINTS" id="PR00935">
    <property type="entry name" value="BAND41"/>
</dbReference>
<dbReference type="CDD" id="cd14473">
    <property type="entry name" value="FERM_B-lobe"/>
    <property type="match status" value="1"/>
</dbReference>
<dbReference type="Gene3D" id="2.30.29.30">
    <property type="entry name" value="Pleckstrin-homology domain (PH domain)/Phosphotyrosine-binding domain (PTB)"/>
    <property type="match status" value="1"/>
</dbReference>
<dbReference type="eggNOG" id="KOG3529">
    <property type="taxonomic scope" value="Eukaryota"/>
</dbReference>
<dbReference type="SUPFAM" id="SSF50729">
    <property type="entry name" value="PH domain-like"/>
    <property type="match status" value="1"/>
</dbReference>
<sequence>RKCQVFLLDERRLDFLIQPRLMSCDLLDMVASHFNLHEKEYFGLSYAEEGGAQTWLRLDKRVLDHELPRHDPLILLFAVRFFVPNILILKEPVTVELFFLQARALIFKGSIQCDTETVFELAGYVLQAVYGDFTSVEATKQDLKKIAVLPTRTLKEHPSISYCEEKVLTRYKLCVGQTKGEAIVRYLCIFQSLPTYGVHYYEVKDKGSIPWWLGLSPRGIGVYDHTDKIKPRKLFQWNQIENIYFRDRKFSLEIRDSYRYVQTFKIFHVHKDMMVHVWYASTSTLAKAMWSMAISQHQFYLDKKKVETKAAANRTLRDVARELSISTSSVQSSGTSDISDSISSEYSQSISTIDGGKQKDSSSSRAAEREMAAALLARREALMEKLRQKTEELRDICIQEAEFIGEYPPETPYTVGSPLPPIRRRVGTSFEFSELVVDGHKHDEEIKRAQMDVEIQSQITSAAR</sequence>
<feature type="non-terminal residue" evidence="7">
    <location>
        <position position="1"/>
    </location>
</feature>
<dbReference type="InterPro" id="IPR000798">
    <property type="entry name" value="Ez/rad/moesin-like"/>
</dbReference>
<protein>
    <recommendedName>
        <fullName evidence="6">FERM domain-containing protein</fullName>
    </recommendedName>
</protein>
<proteinExistence type="predicted"/>
<dbReference type="PANTHER" id="PTHR46079">
    <property type="entry name" value="FERM DOMAIN-CONTAINING PROTEIN 4"/>
    <property type="match status" value="1"/>
</dbReference>
<dbReference type="OMA" id="EDAPCSW"/>
<evidence type="ECO:0000256" key="4">
    <source>
        <dbReference type="SAM" id="Coils"/>
    </source>
</evidence>
<dbReference type="SMART" id="SM01196">
    <property type="entry name" value="FERM_C"/>
    <property type="match status" value="1"/>
</dbReference>
<dbReference type="InterPro" id="IPR018980">
    <property type="entry name" value="FERM_PH-like_C"/>
</dbReference>
<dbReference type="PROSITE" id="PS50057">
    <property type="entry name" value="FERM_3"/>
    <property type="match status" value="1"/>
</dbReference>
<dbReference type="InterPro" id="IPR019747">
    <property type="entry name" value="FERM_CS"/>
</dbReference>
<evidence type="ECO:0000256" key="3">
    <source>
        <dbReference type="ARBA" id="ARBA00023054"/>
    </source>
</evidence>
<dbReference type="InterPro" id="IPR018979">
    <property type="entry name" value="FERM_N"/>
</dbReference>
<evidence type="ECO:0000256" key="5">
    <source>
        <dbReference type="SAM" id="MobiDB-lite"/>
    </source>
</evidence>
<evidence type="ECO:0000256" key="1">
    <source>
        <dbReference type="ARBA" id="ARBA00004496"/>
    </source>
</evidence>
<dbReference type="SUPFAM" id="SSF54236">
    <property type="entry name" value="Ubiquitin-like"/>
    <property type="match status" value="1"/>
</dbReference>
<dbReference type="InterPro" id="IPR047176">
    <property type="entry name" value="FRMD4A/B"/>
</dbReference>
<dbReference type="InterPro" id="IPR029071">
    <property type="entry name" value="Ubiquitin-like_domsf"/>
</dbReference>
<feature type="non-terminal residue" evidence="7">
    <location>
        <position position="464"/>
    </location>
</feature>
<name>A7SBA4_NEMVE</name>
<dbReference type="SUPFAM" id="SSF47031">
    <property type="entry name" value="Second domain of FERM"/>
    <property type="match status" value="1"/>
</dbReference>